<sequence length="104" mass="11700">MHASDGGTRRFYFGLIMRRTLSGRRQVEYITQFTTALEQRQGALFLTDYARDALTKRAEDSLVTMPKVKSANLHLGGGLWLDNPHIEGRPVPSSGTLKKGYYPN</sequence>
<gene>
    <name evidence="1" type="ORF">BINO364_LOCUS15037</name>
</gene>
<accession>A0A8J9V1L8</accession>
<organism evidence="1 2">
    <name type="scientific">Brenthis ino</name>
    <name type="common">lesser marbled fritillary</name>
    <dbReference type="NCBI Taxonomy" id="405034"/>
    <lineage>
        <taxon>Eukaryota</taxon>
        <taxon>Metazoa</taxon>
        <taxon>Ecdysozoa</taxon>
        <taxon>Arthropoda</taxon>
        <taxon>Hexapoda</taxon>
        <taxon>Insecta</taxon>
        <taxon>Pterygota</taxon>
        <taxon>Neoptera</taxon>
        <taxon>Endopterygota</taxon>
        <taxon>Lepidoptera</taxon>
        <taxon>Glossata</taxon>
        <taxon>Ditrysia</taxon>
        <taxon>Papilionoidea</taxon>
        <taxon>Nymphalidae</taxon>
        <taxon>Heliconiinae</taxon>
        <taxon>Argynnini</taxon>
        <taxon>Brenthis</taxon>
    </lineage>
</organism>
<name>A0A8J9V1L8_9NEOP</name>
<dbReference type="AlphaFoldDB" id="A0A8J9V1L8"/>
<evidence type="ECO:0000313" key="2">
    <source>
        <dbReference type="Proteomes" id="UP000838878"/>
    </source>
</evidence>
<proteinExistence type="predicted"/>
<dbReference type="Proteomes" id="UP000838878">
    <property type="component" value="Chromosome 8"/>
</dbReference>
<evidence type="ECO:0000313" key="1">
    <source>
        <dbReference type="EMBL" id="CAH0730008.1"/>
    </source>
</evidence>
<reference evidence="1" key="1">
    <citation type="submission" date="2021-12" db="EMBL/GenBank/DDBJ databases">
        <authorList>
            <person name="Martin H S."/>
        </authorList>
    </citation>
    <scope>NUCLEOTIDE SEQUENCE</scope>
</reference>
<protein>
    <submittedName>
        <fullName evidence="1">Uncharacterized protein</fullName>
    </submittedName>
</protein>
<keyword evidence="2" id="KW-1185">Reference proteome</keyword>
<feature type="non-terminal residue" evidence="1">
    <location>
        <position position="104"/>
    </location>
</feature>
<dbReference type="EMBL" id="OV170228">
    <property type="protein sequence ID" value="CAH0730008.1"/>
    <property type="molecule type" value="Genomic_DNA"/>
</dbReference>